<feature type="domain" description="GGDEF" evidence="3">
    <location>
        <begin position="374"/>
        <end position="508"/>
    </location>
</feature>
<dbReference type="PROSITE" id="PS51832">
    <property type="entry name" value="HD_GYP"/>
    <property type="match status" value="1"/>
</dbReference>
<sequence length="696" mass="76736" precursor="true">MTIRKKLLALFLAILIGAAAVMYAVTHMVLLRGLAELEKVEVIEDLARAANVIAYDTAVLDDQALDWAVWDDTYQFVVDGNREYIASNLEETNFISPKINFIIFFDNEGKLVFGKGYDLERRRELPLPASLLMLGRENQRVKGIVMLPEGPLLVAIEPILDSNGNGPARGMLLFGRYLDDDRIKRLADTVQLSFTVRPANDPALPEDFRQARTALEQGNSPFITLLNDNTIAGYLILPDIHGKPAVLLKLEDSRKLYWGVMPAIGYYLLALMLVGFVVMATAFWVVERQVLDRLTALAGGVAEIGAASSLSRRLTIKGKDELADLARAINGMLASLEQAEAQLRYCSIHDALTGVYNRAFIEEWLRGLPESGRRAISVVFCDLDGLKLVNDIFGHNCGDELIKAFADLLRACCPENAAVARVGGDEFVLIINDDRPEAAEAICTSIRAAVAEYNRSNRTAPLPLSISLGTATGLANKEDILSLLGQADNAMYREKFERSRKLRRSFLPLLKKALVARDASANGHARRLKNRIVEFALACGLTDFNPRDLKLFALFHDIGKVGLPPDVLAKQGDLTPDEEEIMHRHVEIGFRIALAVPDLLPIADWILKHHEWWNGGGYPLGFKGEEIPLPCRLLAILDAYDNMTSGAPSGQALSHDAAVEEIKNLAGIRFDPRLVDIFVDMMDGGNKEEASGDARA</sequence>
<dbReference type="PANTHER" id="PTHR45228:SF1">
    <property type="entry name" value="CYCLIC DI-GMP PHOSPHODIESTERASE TM_0186"/>
    <property type="match status" value="1"/>
</dbReference>
<dbReference type="Pfam" id="PF00672">
    <property type="entry name" value="HAMP"/>
    <property type="match status" value="1"/>
</dbReference>
<dbReference type="OrthoDB" id="9804747at2"/>
<evidence type="ECO:0000259" key="2">
    <source>
        <dbReference type="PROSITE" id="PS50885"/>
    </source>
</evidence>
<dbReference type="eggNOG" id="COG3437">
    <property type="taxonomic scope" value="Bacteria"/>
</dbReference>
<dbReference type="PROSITE" id="PS50887">
    <property type="entry name" value="GGDEF"/>
    <property type="match status" value="1"/>
</dbReference>
<dbReference type="Proteomes" id="UP000005139">
    <property type="component" value="Unassembled WGS sequence"/>
</dbReference>
<dbReference type="CDD" id="cd01949">
    <property type="entry name" value="GGDEF"/>
    <property type="match status" value="1"/>
</dbReference>
<dbReference type="PANTHER" id="PTHR45228">
    <property type="entry name" value="CYCLIC DI-GMP PHOSPHODIESTERASE TM_0186-RELATED"/>
    <property type="match status" value="1"/>
</dbReference>
<keyword evidence="6" id="KW-1185">Reference proteome</keyword>
<dbReference type="GO" id="GO:0016787">
    <property type="term" value="F:hydrolase activity"/>
    <property type="evidence" value="ECO:0007669"/>
    <property type="project" value="UniProtKB-KW"/>
</dbReference>
<comment type="caution">
    <text evidence="5">The sequence shown here is derived from an EMBL/GenBank/DDBJ whole genome shotgun (WGS) entry which is preliminary data.</text>
</comment>
<dbReference type="InterPro" id="IPR029787">
    <property type="entry name" value="Nucleotide_cyclase"/>
</dbReference>
<dbReference type="Pfam" id="PF00990">
    <property type="entry name" value="GGDEF"/>
    <property type="match status" value="1"/>
</dbReference>
<keyword evidence="5" id="KW-0378">Hydrolase</keyword>
<name>A1HLT0_9FIRM</name>
<dbReference type="Gene3D" id="1.10.3210.10">
    <property type="entry name" value="Hypothetical protein af1432"/>
    <property type="match status" value="1"/>
</dbReference>
<dbReference type="SUPFAM" id="SSF55073">
    <property type="entry name" value="Nucleotide cyclase"/>
    <property type="match status" value="1"/>
</dbReference>
<protein>
    <submittedName>
        <fullName evidence="5">Metal dependent phosphohydrolase</fullName>
    </submittedName>
</protein>
<dbReference type="SMART" id="SM00267">
    <property type="entry name" value="GGDEF"/>
    <property type="match status" value="1"/>
</dbReference>
<dbReference type="InterPro" id="IPR037522">
    <property type="entry name" value="HD_GYP_dom"/>
</dbReference>
<evidence type="ECO:0000259" key="4">
    <source>
        <dbReference type="PROSITE" id="PS51832"/>
    </source>
</evidence>
<feature type="transmembrane region" description="Helical" evidence="1">
    <location>
        <begin position="264"/>
        <end position="286"/>
    </location>
</feature>
<dbReference type="PROSITE" id="PS50885">
    <property type="entry name" value="HAMP"/>
    <property type="match status" value="1"/>
</dbReference>
<dbReference type="SMART" id="SM00304">
    <property type="entry name" value="HAMP"/>
    <property type="match status" value="1"/>
</dbReference>
<dbReference type="EMBL" id="AAWL01000001">
    <property type="protein sequence ID" value="EAX48785.1"/>
    <property type="molecule type" value="Genomic_DNA"/>
</dbReference>
<keyword evidence="1" id="KW-1133">Transmembrane helix</keyword>
<dbReference type="InterPro" id="IPR007892">
    <property type="entry name" value="CHASE4"/>
</dbReference>
<dbReference type="InterPro" id="IPR003607">
    <property type="entry name" value="HD/PDEase_dom"/>
</dbReference>
<reference evidence="5 6" key="2">
    <citation type="submission" date="2007-01" db="EMBL/GenBank/DDBJ databases">
        <title>Sequencing of the draft genome and assembly of Thermosinus carboxydivorans Nor1.</title>
        <authorList>
            <consortium name="US DOE Joint Genome Institute (JGI-PGF)"/>
            <person name="Copeland A."/>
            <person name="Lucas S."/>
            <person name="Lapidus A."/>
            <person name="Barry K."/>
            <person name="Glavina del Rio T."/>
            <person name="Dalin E."/>
            <person name="Tice H."/>
            <person name="Bruce D."/>
            <person name="Pitluck S."/>
            <person name="Richardson P."/>
        </authorList>
    </citation>
    <scope>NUCLEOTIDE SEQUENCE [LARGE SCALE GENOMIC DNA]</scope>
    <source>
        <strain evidence="5 6">Nor1</strain>
    </source>
</reference>
<dbReference type="Gene3D" id="3.30.70.270">
    <property type="match status" value="1"/>
</dbReference>
<keyword evidence="1" id="KW-0472">Membrane</keyword>
<dbReference type="eggNOG" id="COG3322">
    <property type="taxonomic scope" value="Bacteria"/>
</dbReference>
<dbReference type="GO" id="GO:0007165">
    <property type="term" value="P:signal transduction"/>
    <property type="evidence" value="ECO:0007669"/>
    <property type="project" value="InterPro"/>
</dbReference>
<dbReference type="InterPro" id="IPR043128">
    <property type="entry name" value="Rev_trsase/Diguanyl_cyclase"/>
</dbReference>
<keyword evidence="1" id="KW-0812">Transmembrane</keyword>
<dbReference type="SUPFAM" id="SSF109604">
    <property type="entry name" value="HD-domain/PDEase-like"/>
    <property type="match status" value="1"/>
</dbReference>
<organism evidence="5 6">
    <name type="scientific">Thermosinus carboxydivorans Nor1</name>
    <dbReference type="NCBI Taxonomy" id="401526"/>
    <lineage>
        <taxon>Bacteria</taxon>
        <taxon>Bacillati</taxon>
        <taxon>Bacillota</taxon>
        <taxon>Negativicutes</taxon>
        <taxon>Selenomonadales</taxon>
        <taxon>Sporomusaceae</taxon>
        <taxon>Thermosinus</taxon>
    </lineage>
</organism>
<gene>
    <name evidence="5" type="ORF">TcarDRAFT_2474</name>
</gene>
<evidence type="ECO:0000313" key="6">
    <source>
        <dbReference type="Proteomes" id="UP000005139"/>
    </source>
</evidence>
<proteinExistence type="predicted"/>
<feature type="domain" description="HD-GYP" evidence="4">
    <location>
        <begin position="499"/>
        <end position="694"/>
    </location>
</feature>
<dbReference type="RefSeq" id="WP_007287992.1">
    <property type="nucleotide sequence ID" value="NZ_AAWL01000001.1"/>
</dbReference>
<accession>A1HLT0</accession>
<dbReference type="CDD" id="cd06225">
    <property type="entry name" value="HAMP"/>
    <property type="match status" value="1"/>
</dbReference>
<evidence type="ECO:0000313" key="5">
    <source>
        <dbReference type="EMBL" id="EAX48785.1"/>
    </source>
</evidence>
<dbReference type="AlphaFoldDB" id="A1HLT0"/>
<dbReference type="Pfam" id="PF13487">
    <property type="entry name" value="HD_5"/>
    <property type="match status" value="1"/>
</dbReference>
<dbReference type="Pfam" id="PF05228">
    <property type="entry name" value="CHASE4"/>
    <property type="match status" value="1"/>
</dbReference>
<dbReference type="InterPro" id="IPR052020">
    <property type="entry name" value="Cyclic_di-GMP/3'3'-cGAMP_PDE"/>
</dbReference>
<dbReference type="Gene3D" id="6.10.340.10">
    <property type="match status" value="1"/>
</dbReference>
<dbReference type="CDD" id="cd00077">
    <property type="entry name" value="HDc"/>
    <property type="match status" value="1"/>
</dbReference>
<evidence type="ECO:0000259" key="3">
    <source>
        <dbReference type="PROSITE" id="PS50887"/>
    </source>
</evidence>
<dbReference type="NCBIfam" id="TIGR00254">
    <property type="entry name" value="GGDEF"/>
    <property type="match status" value="1"/>
</dbReference>
<dbReference type="InterPro" id="IPR003660">
    <property type="entry name" value="HAMP_dom"/>
</dbReference>
<evidence type="ECO:0000256" key="1">
    <source>
        <dbReference type="SAM" id="Phobius"/>
    </source>
</evidence>
<reference evidence="5 6" key="1">
    <citation type="submission" date="2007-01" db="EMBL/GenBank/DDBJ databases">
        <title>Annotation of the draft genome assembly of Thermosinus carboxydivorans Nor1.</title>
        <authorList>
            <consortium name="US DOE Joint Genome Institute (JGI-ORNL)"/>
            <person name="Larimer F."/>
            <person name="Land M."/>
            <person name="Hauser L."/>
        </authorList>
    </citation>
    <scope>NUCLEOTIDE SEQUENCE [LARGE SCALE GENOMIC DNA]</scope>
    <source>
        <strain evidence="5 6">Nor1</strain>
    </source>
</reference>
<dbReference type="GO" id="GO:0016020">
    <property type="term" value="C:membrane"/>
    <property type="evidence" value="ECO:0007669"/>
    <property type="project" value="InterPro"/>
</dbReference>
<dbReference type="InterPro" id="IPR000160">
    <property type="entry name" value="GGDEF_dom"/>
</dbReference>
<feature type="domain" description="HAMP" evidence="2">
    <location>
        <begin position="288"/>
        <end position="341"/>
    </location>
</feature>